<evidence type="ECO:0000256" key="2">
    <source>
        <dbReference type="RuleBase" id="RU362119"/>
    </source>
</evidence>
<gene>
    <name evidence="5" type="ORF">KP78_22240</name>
</gene>
<dbReference type="InterPro" id="IPR006146">
    <property type="entry name" value="5'-Nucleotdase_CS"/>
</dbReference>
<name>A0A0C2R6J6_9BACL</name>
<dbReference type="SUPFAM" id="SSF55816">
    <property type="entry name" value="5'-nucleotidase (syn. UDP-sugar hydrolase), C-terminal domain"/>
    <property type="match status" value="1"/>
</dbReference>
<evidence type="ECO:0000259" key="3">
    <source>
        <dbReference type="Pfam" id="PF00149"/>
    </source>
</evidence>
<dbReference type="Gene3D" id="3.90.780.10">
    <property type="entry name" value="5'-Nucleotidase, C-terminal domain"/>
    <property type="match status" value="1"/>
</dbReference>
<dbReference type="EC" id="3.1.4.16" evidence="5"/>
<keyword evidence="1" id="KW-0732">Signal</keyword>
<keyword evidence="2 5" id="KW-0378">Hydrolase</keyword>
<dbReference type="PATRIC" id="fig|889306.3.peg.2237"/>
<dbReference type="Pfam" id="PF00149">
    <property type="entry name" value="Metallophos"/>
    <property type="match status" value="1"/>
</dbReference>
<evidence type="ECO:0000313" key="5">
    <source>
        <dbReference type="EMBL" id="KIL45875.1"/>
    </source>
</evidence>
<organism evidence="5 6">
    <name type="scientific">Jeotgalibacillus soli</name>
    <dbReference type="NCBI Taxonomy" id="889306"/>
    <lineage>
        <taxon>Bacteria</taxon>
        <taxon>Bacillati</taxon>
        <taxon>Bacillota</taxon>
        <taxon>Bacilli</taxon>
        <taxon>Bacillales</taxon>
        <taxon>Caryophanaceae</taxon>
        <taxon>Jeotgalibacillus</taxon>
    </lineage>
</organism>
<dbReference type="Proteomes" id="UP000031938">
    <property type="component" value="Unassembled WGS sequence"/>
</dbReference>
<reference evidence="5 6" key="1">
    <citation type="submission" date="2015-01" db="EMBL/GenBank/DDBJ databases">
        <title>Genome sequencing of Jeotgalibacillus soli.</title>
        <authorList>
            <person name="Goh K.M."/>
            <person name="Chan K.-G."/>
            <person name="Yaakop A.S."/>
            <person name="Ee R."/>
            <person name="Gan H.M."/>
            <person name="Chan C.S."/>
        </authorList>
    </citation>
    <scope>NUCLEOTIDE SEQUENCE [LARGE SCALE GENOMIC DNA]</scope>
    <source>
        <strain evidence="5 6">P9</strain>
    </source>
</reference>
<sequence length="531" mass="60347">MVLDRVTFTVLETSDVHGHVTPTSYATKLPVPSGLARASSFIKRVREEAQPVLLIDNGDMIQGTPLMYHYVKFRQHLPNPTISVMNYMNYDSATIGNHEFNYGMSVLSKAISQSNFPWLSANIVHKVTKESYFGFPYCVKILDGNVKVVILGITTHYIPNWENPSYIKELSFEDALVAMKNWVNFIHETEKPDFVIVSYHGGLERDPETGEQTEELTGENQGYQICQEIDGIDLLLTGHQHRELTTRINRTFVMQPGYSAQSIGKIDVTLKRNGTSWSIETIDGEVVSLQDEQPDPEVLKIVHYHELETQKWLDQPLGLIEGDMTIKDPMGVRLKEHPMIEWINQVQMEAAGVSISNTSLFNNESLGFPSNVTMRDIVSNYIYPNTLTVLELSYEDIKEALEKSASYFMIEKNEIIVNPAFTTPKPQHYNYDMWEGITYTINVSKPIGERIVELMIEDEKQNASGRYHVVMNNYRAGGGGDYSMFKGKPIIKEILTDMAELLADHLEHHKKIKATVNNNWQVTQSSLKSDN</sequence>
<dbReference type="PANTHER" id="PTHR11575">
    <property type="entry name" value="5'-NUCLEOTIDASE-RELATED"/>
    <property type="match status" value="1"/>
</dbReference>
<comment type="caution">
    <text evidence="5">The sequence shown here is derived from an EMBL/GenBank/DDBJ whole genome shotgun (WGS) entry which is preliminary data.</text>
</comment>
<dbReference type="GO" id="GO:0046872">
    <property type="term" value="F:metal ion binding"/>
    <property type="evidence" value="ECO:0007669"/>
    <property type="project" value="InterPro"/>
</dbReference>
<keyword evidence="2" id="KW-0547">Nucleotide-binding</keyword>
<dbReference type="PANTHER" id="PTHR11575:SF6">
    <property type="entry name" value="2',3'-CYCLIC-NUCLEOTIDE 2'-PHOSPHODIESTERASE_3'-NUCLEOTIDASE"/>
    <property type="match status" value="1"/>
</dbReference>
<evidence type="ECO:0000259" key="4">
    <source>
        <dbReference type="Pfam" id="PF02872"/>
    </source>
</evidence>
<dbReference type="PRINTS" id="PR01607">
    <property type="entry name" value="APYRASEFAMLY"/>
</dbReference>
<feature type="domain" description="Calcineurin-like phosphoesterase" evidence="3">
    <location>
        <begin position="9"/>
        <end position="242"/>
    </location>
</feature>
<dbReference type="PROSITE" id="PS00786">
    <property type="entry name" value="5_NUCLEOTIDASE_2"/>
    <property type="match status" value="1"/>
</dbReference>
<dbReference type="InterPro" id="IPR006179">
    <property type="entry name" value="5_nucleotidase/apyrase"/>
</dbReference>
<comment type="similarity">
    <text evidence="2">Belongs to the 5'-nucleotidase family.</text>
</comment>
<dbReference type="STRING" id="889306.KP78_22240"/>
<keyword evidence="6" id="KW-1185">Reference proteome</keyword>
<dbReference type="GO" id="GO:0000166">
    <property type="term" value="F:nucleotide binding"/>
    <property type="evidence" value="ECO:0007669"/>
    <property type="project" value="UniProtKB-KW"/>
</dbReference>
<dbReference type="OrthoDB" id="9801679at2"/>
<protein>
    <submittedName>
        <fullName evidence="5">2',3'-cyclic-nucleotide 2'-phosphodiesterase</fullName>
        <ecNumber evidence="5">3.1.4.16</ecNumber>
    </submittedName>
</protein>
<evidence type="ECO:0000313" key="6">
    <source>
        <dbReference type="Proteomes" id="UP000031938"/>
    </source>
</evidence>
<accession>A0A0C2R6J6</accession>
<dbReference type="RefSeq" id="WP_041088669.1">
    <property type="nucleotide sequence ID" value="NZ_JXRP01000017.1"/>
</dbReference>
<dbReference type="Gene3D" id="3.60.21.10">
    <property type="match status" value="1"/>
</dbReference>
<dbReference type="InterPro" id="IPR004843">
    <property type="entry name" value="Calcineurin-like_PHP"/>
</dbReference>
<dbReference type="InterPro" id="IPR029052">
    <property type="entry name" value="Metallo-depent_PP-like"/>
</dbReference>
<dbReference type="AlphaFoldDB" id="A0A0C2R6J6"/>
<feature type="domain" description="5'-Nucleotidase C-terminal" evidence="4">
    <location>
        <begin position="333"/>
        <end position="486"/>
    </location>
</feature>
<dbReference type="GO" id="GO:0030288">
    <property type="term" value="C:outer membrane-bounded periplasmic space"/>
    <property type="evidence" value="ECO:0007669"/>
    <property type="project" value="TreeGrafter"/>
</dbReference>
<dbReference type="GO" id="GO:0008663">
    <property type="term" value="F:2',3'-cyclic-nucleotide 2'-phosphodiesterase activity"/>
    <property type="evidence" value="ECO:0007669"/>
    <property type="project" value="UniProtKB-EC"/>
</dbReference>
<proteinExistence type="inferred from homology"/>
<dbReference type="InterPro" id="IPR036907">
    <property type="entry name" value="5'-Nucleotdase_C_sf"/>
</dbReference>
<dbReference type="SUPFAM" id="SSF56300">
    <property type="entry name" value="Metallo-dependent phosphatases"/>
    <property type="match status" value="1"/>
</dbReference>
<dbReference type="EMBL" id="JXRP01000017">
    <property type="protein sequence ID" value="KIL45875.1"/>
    <property type="molecule type" value="Genomic_DNA"/>
</dbReference>
<dbReference type="GO" id="GO:0009166">
    <property type="term" value="P:nucleotide catabolic process"/>
    <property type="evidence" value="ECO:0007669"/>
    <property type="project" value="InterPro"/>
</dbReference>
<evidence type="ECO:0000256" key="1">
    <source>
        <dbReference type="ARBA" id="ARBA00022729"/>
    </source>
</evidence>
<dbReference type="InterPro" id="IPR008334">
    <property type="entry name" value="5'-Nucleotdase_C"/>
</dbReference>
<dbReference type="Pfam" id="PF02872">
    <property type="entry name" value="5_nucleotid_C"/>
    <property type="match status" value="1"/>
</dbReference>